<evidence type="ECO:0000313" key="2">
    <source>
        <dbReference type="Proteomes" id="UP000743370"/>
    </source>
</evidence>
<evidence type="ECO:0000313" key="1">
    <source>
        <dbReference type="EMBL" id="KAG2405513.1"/>
    </source>
</evidence>
<dbReference type="EMBL" id="JABFOF010000002">
    <property type="protein sequence ID" value="KAG2405513.1"/>
    <property type="molecule type" value="Genomic_DNA"/>
</dbReference>
<dbReference type="Proteomes" id="UP000743370">
    <property type="component" value="Unassembled WGS sequence"/>
</dbReference>
<sequence length="78" mass="8986">MVMFVQENESGNDELECNDFPGVFNDGRKCDSTCDVAIGGRDTARADLQHDPARRREPLRFDQEGFTLVRLARRQLWL</sequence>
<protein>
    <submittedName>
        <fullName evidence="1">Uncharacterized protein</fullName>
    </submittedName>
</protein>
<comment type="caution">
    <text evidence="1">The sequence shown here is derived from an EMBL/GenBank/DDBJ whole genome shotgun (WGS) entry which is preliminary data.</text>
</comment>
<proteinExistence type="predicted"/>
<name>A0A8T0L5C1_PHAAN</name>
<reference evidence="1 2" key="1">
    <citation type="submission" date="2020-05" db="EMBL/GenBank/DDBJ databases">
        <title>Vigna angularis (adzuki bean) Var. LongXiaoDou No. 4 denovo assembly.</title>
        <authorList>
            <person name="Xiang H."/>
        </authorList>
    </citation>
    <scope>NUCLEOTIDE SEQUENCE [LARGE SCALE GENOMIC DNA]</scope>
    <source>
        <tissue evidence="1">Leaf</tissue>
    </source>
</reference>
<gene>
    <name evidence="1" type="ORF">HKW66_Vig0047680</name>
</gene>
<organism evidence="1 2">
    <name type="scientific">Phaseolus angularis</name>
    <name type="common">Azuki bean</name>
    <name type="synonym">Vigna angularis</name>
    <dbReference type="NCBI Taxonomy" id="3914"/>
    <lineage>
        <taxon>Eukaryota</taxon>
        <taxon>Viridiplantae</taxon>
        <taxon>Streptophyta</taxon>
        <taxon>Embryophyta</taxon>
        <taxon>Tracheophyta</taxon>
        <taxon>Spermatophyta</taxon>
        <taxon>Magnoliopsida</taxon>
        <taxon>eudicotyledons</taxon>
        <taxon>Gunneridae</taxon>
        <taxon>Pentapetalae</taxon>
        <taxon>rosids</taxon>
        <taxon>fabids</taxon>
        <taxon>Fabales</taxon>
        <taxon>Fabaceae</taxon>
        <taxon>Papilionoideae</taxon>
        <taxon>50 kb inversion clade</taxon>
        <taxon>NPAAA clade</taxon>
        <taxon>indigoferoid/millettioid clade</taxon>
        <taxon>Phaseoleae</taxon>
        <taxon>Vigna</taxon>
    </lineage>
</organism>
<accession>A0A8T0L5C1</accession>
<dbReference type="AlphaFoldDB" id="A0A8T0L5C1"/>